<proteinExistence type="predicted"/>
<accession>A0A927WMU0</accession>
<sequence>MNKSTLMKAWSFETDPWEGTHMIVYADTAGQAKRAAMEYVDNDFTEIRVYRVQWADKYGDYDNIPIDTFLKNGWWWPCHKCGTQVYEDNLGGYINEKEPVCDECWKELNHNE</sequence>
<name>A0A927WMU0_SELRU</name>
<dbReference type="EMBL" id="SVBY01000008">
    <property type="protein sequence ID" value="MBE6091933.1"/>
    <property type="molecule type" value="Genomic_DNA"/>
</dbReference>
<gene>
    <name evidence="1" type="ORF">E7201_01960</name>
</gene>
<organism evidence="1 2">
    <name type="scientific">Selenomonas ruminantium</name>
    <dbReference type="NCBI Taxonomy" id="971"/>
    <lineage>
        <taxon>Bacteria</taxon>
        <taxon>Bacillati</taxon>
        <taxon>Bacillota</taxon>
        <taxon>Negativicutes</taxon>
        <taxon>Selenomonadales</taxon>
        <taxon>Selenomonadaceae</taxon>
        <taxon>Selenomonas</taxon>
    </lineage>
</organism>
<reference evidence="1" key="1">
    <citation type="submission" date="2019-04" db="EMBL/GenBank/DDBJ databases">
        <title>Evolution of Biomass-Degrading Anaerobic Consortia Revealed by Metagenomics.</title>
        <authorList>
            <person name="Peng X."/>
        </authorList>
    </citation>
    <scope>NUCLEOTIDE SEQUENCE</scope>
    <source>
        <strain evidence="1">SIG240</strain>
    </source>
</reference>
<comment type="caution">
    <text evidence="1">The sequence shown here is derived from an EMBL/GenBank/DDBJ whole genome shotgun (WGS) entry which is preliminary data.</text>
</comment>
<evidence type="ECO:0000313" key="2">
    <source>
        <dbReference type="Proteomes" id="UP000761380"/>
    </source>
</evidence>
<evidence type="ECO:0000313" key="1">
    <source>
        <dbReference type="EMBL" id="MBE6091933.1"/>
    </source>
</evidence>
<dbReference type="AlphaFoldDB" id="A0A927WMU0"/>
<dbReference type="Proteomes" id="UP000761380">
    <property type="component" value="Unassembled WGS sequence"/>
</dbReference>
<protein>
    <submittedName>
        <fullName evidence="1">Uncharacterized protein</fullName>
    </submittedName>
</protein>